<evidence type="ECO:0000256" key="1">
    <source>
        <dbReference type="ARBA" id="ARBA00005641"/>
    </source>
</evidence>
<feature type="transmembrane region" description="Helical" evidence="4">
    <location>
        <begin position="806"/>
        <end position="825"/>
    </location>
</feature>
<dbReference type="InterPro" id="IPR017853">
    <property type="entry name" value="GH"/>
</dbReference>
<keyword evidence="7" id="KW-1185">Reference proteome</keyword>
<dbReference type="Gene3D" id="2.60.40.1180">
    <property type="entry name" value="Golgi alpha-mannosidase II"/>
    <property type="match status" value="1"/>
</dbReference>
<evidence type="ECO:0000313" key="7">
    <source>
        <dbReference type="Proteomes" id="UP001408356"/>
    </source>
</evidence>
<evidence type="ECO:0000259" key="5">
    <source>
        <dbReference type="Pfam" id="PF18564"/>
    </source>
</evidence>
<dbReference type="EMBL" id="JARVKF010000431">
    <property type="protein sequence ID" value="KAK9414006.1"/>
    <property type="molecule type" value="Genomic_DNA"/>
</dbReference>
<keyword evidence="4" id="KW-0812">Transmembrane</keyword>
<dbReference type="Pfam" id="PF18564">
    <property type="entry name" value="Glyco_hydro_5_C"/>
    <property type="match status" value="1"/>
</dbReference>
<protein>
    <submittedName>
        <fullName evidence="6">Glycoside hydrolase superfamily</fullName>
    </submittedName>
</protein>
<evidence type="ECO:0000313" key="6">
    <source>
        <dbReference type="EMBL" id="KAK9414006.1"/>
    </source>
</evidence>
<dbReference type="InterPro" id="IPR052066">
    <property type="entry name" value="Glycosphingolipid_Hydrolases"/>
</dbReference>
<keyword evidence="3" id="KW-0326">Glycosidase</keyword>
<accession>A0ABR2UHR4</accession>
<sequence length="827" mass="93485">MGRIIEYANHSSRDMQTYAAADLSEAALGGPIHIEDGHFLDGFGRTLMLRGWNVSGASKLPTEPNGLSHLTEGFYEHRTVTFVGRPFSLEEAPLHFRRLQAWGMPFIRLLVTWESIGHAGPNPNTDLDLEYIAYLRKLVELMPQYGIKCFVCAHQDVWSRYSGGSGAPGWTFEAAGLDIEAFTETGAAYVHGQDELRRAQAAANEKEPSGPFVWPSGYQKLAASTMATLFWAGDALAPKLRCRRSALNGRGKPEDVSIQTFLQDAFIEAFGRLADEIGHLEACIGFEPMNEPHRGLVNLHGFDGWNYDTDLHIGYHPSLVQALALGSGYAQTVPYYVKSWPWPTRISHRTVLDPKGRSAWLGDISSADVDRPKGLGKCVWRFHGVWDWDEQKGSPVALQSDYFERDHRPDHEGKEIEWYRDCYAPFLEHFSERVGRKVSRQFSFVEPIPNEFMPPWPSQSDSKGLVARRKQNYAIPTVLPPKDRPRNLVYAPHLYDLNVLFNKLHSWMSVNVQGLSRGAFVLKALYFGAGGLRKNYRKQIENIVKYGRLSLGRIPILIGEIGIPYDINNGYAFLSGDYDKQRELIGTLISAMEDNLVDGFSLWNYNPDNRVEYGDGWNHEDFSVVNGNETKVDDGHGHVVKIRPDYRNNAHETNELYRGGRALDAIIRPYAVKLAGVPIASSWDNSRLRYELQWRSQVQKKTKSGDDRSITTEIYIPSYHYRGHQVHVNATTGLDWAYIADNQTLYVVQKGGTMYHKIVVEIRDLNLHVTRRVQQRRRAFPSKTTHALIPAALEIWYGSTDSLAELLAVVSVTVAVFATLLFIWITA</sequence>
<keyword evidence="4" id="KW-0472">Membrane</keyword>
<evidence type="ECO:0000256" key="2">
    <source>
        <dbReference type="ARBA" id="ARBA00022801"/>
    </source>
</evidence>
<dbReference type="Gene3D" id="3.20.20.80">
    <property type="entry name" value="Glycosidases"/>
    <property type="match status" value="2"/>
</dbReference>
<name>A0ABR2UHR4_9PEZI</name>
<dbReference type="GO" id="GO:0016787">
    <property type="term" value="F:hydrolase activity"/>
    <property type="evidence" value="ECO:0007669"/>
    <property type="project" value="UniProtKB-KW"/>
</dbReference>
<feature type="domain" description="Glycoside hydrolase family 5 C-terminal" evidence="5">
    <location>
        <begin position="668"/>
        <end position="760"/>
    </location>
</feature>
<dbReference type="SUPFAM" id="SSF51445">
    <property type="entry name" value="(Trans)glycosidases"/>
    <property type="match status" value="1"/>
</dbReference>
<dbReference type="Proteomes" id="UP001408356">
    <property type="component" value="Unassembled WGS sequence"/>
</dbReference>
<evidence type="ECO:0000256" key="4">
    <source>
        <dbReference type="SAM" id="Phobius"/>
    </source>
</evidence>
<dbReference type="InterPro" id="IPR041036">
    <property type="entry name" value="GH5_C"/>
</dbReference>
<comment type="caution">
    <text evidence="6">The sequence shown here is derived from an EMBL/GenBank/DDBJ whole genome shotgun (WGS) entry which is preliminary data.</text>
</comment>
<keyword evidence="2 6" id="KW-0378">Hydrolase</keyword>
<evidence type="ECO:0000256" key="3">
    <source>
        <dbReference type="ARBA" id="ARBA00023295"/>
    </source>
</evidence>
<keyword evidence="4" id="KW-1133">Transmembrane helix</keyword>
<proteinExistence type="inferred from homology"/>
<comment type="similarity">
    <text evidence="1">Belongs to the glycosyl hydrolase 5 (cellulase A) family.</text>
</comment>
<dbReference type="PANTHER" id="PTHR31308:SF5">
    <property type="entry name" value="ERGOSTERYL-BETA-GLUCOSIDASE"/>
    <property type="match status" value="1"/>
</dbReference>
<organism evidence="6 7">
    <name type="scientific">Seiridium unicorne</name>
    <dbReference type="NCBI Taxonomy" id="138068"/>
    <lineage>
        <taxon>Eukaryota</taxon>
        <taxon>Fungi</taxon>
        <taxon>Dikarya</taxon>
        <taxon>Ascomycota</taxon>
        <taxon>Pezizomycotina</taxon>
        <taxon>Sordariomycetes</taxon>
        <taxon>Xylariomycetidae</taxon>
        <taxon>Amphisphaeriales</taxon>
        <taxon>Sporocadaceae</taxon>
        <taxon>Seiridium</taxon>
    </lineage>
</organism>
<reference evidence="6 7" key="1">
    <citation type="journal article" date="2024" name="J. Plant Pathol.">
        <title>Sequence and assembly of the genome of Seiridium unicorne, isolate CBS 538.82, causal agent of cypress canker disease.</title>
        <authorList>
            <person name="Scali E."/>
            <person name="Rocca G.D."/>
            <person name="Danti R."/>
            <person name="Garbelotto M."/>
            <person name="Barberini S."/>
            <person name="Baroncelli R."/>
            <person name="Emiliani G."/>
        </authorList>
    </citation>
    <scope>NUCLEOTIDE SEQUENCE [LARGE SCALE GENOMIC DNA]</scope>
    <source>
        <strain evidence="6 7">BM-138-508</strain>
    </source>
</reference>
<dbReference type="PANTHER" id="PTHR31308">
    <property type="match status" value="1"/>
</dbReference>
<dbReference type="InterPro" id="IPR013780">
    <property type="entry name" value="Glyco_hydro_b"/>
</dbReference>
<gene>
    <name evidence="6" type="ORF">SUNI508_11458</name>
</gene>